<dbReference type="InterPro" id="IPR017517">
    <property type="entry name" value="Maleyloyr_isom"/>
</dbReference>
<keyword evidence="3" id="KW-1185">Reference proteome</keyword>
<feature type="domain" description="Mycothiol-dependent maleylpyruvate isomerase metal-binding" evidence="1">
    <location>
        <begin position="12"/>
        <end position="92"/>
    </location>
</feature>
<dbReference type="AlphaFoldDB" id="A0A8J3PY35"/>
<gene>
    <name evidence="2" type="ORF">Pka01_61430</name>
</gene>
<dbReference type="EMBL" id="BONV01000035">
    <property type="protein sequence ID" value="GIG83016.1"/>
    <property type="molecule type" value="Genomic_DNA"/>
</dbReference>
<evidence type="ECO:0000313" key="3">
    <source>
        <dbReference type="Proteomes" id="UP000630097"/>
    </source>
</evidence>
<organism evidence="2 3">
    <name type="scientific">Planotetraspora kaengkrachanensis</name>
    <dbReference type="NCBI Taxonomy" id="575193"/>
    <lineage>
        <taxon>Bacteria</taxon>
        <taxon>Bacillati</taxon>
        <taxon>Actinomycetota</taxon>
        <taxon>Actinomycetes</taxon>
        <taxon>Streptosporangiales</taxon>
        <taxon>Streptosporangiaceae</taxon>
        <taxon>Planotetraspora</taxon>
    </lineage>
</organism>
<dbReference type="SUPFAM" id="SSF109854">
    <property type="entry name" value="DinB/YfiT-like putative metalloenzymes"/>
    <property type="match status" value="1"/>
</dbReference>
<dbReference type="RefSeq" id="WP_203886337.1">
    <property type="nucleotide sequence ID" value="NZ_BAABHH010000002.1"/>
</dbReference>
<dbReference type="Gene3D" id="1.20.120.450">
    <property type="entry name" value="dinb family like domain"/>
    <property type="match status" value="1"/>
</dbReference>
<dbReference type="GO" id="GO:0046872">
    <property type="term" value="F:metal ion binding"/>
    <property type="evidence" value="ECO:0007669"/>
    <property type="project" value="InterPro"/>
</dbReference>
<dbReference type="InterPro" id="IPR024344">
    <property type="entry name" value="MDMPI_metal-binding"/>
</dbReference>
<evidence type="ECO:0000313" key="2">
    <source>
        <dbReference type="EMBL" id="GIG83016.1"/>
    </source>
</evidence>
<proteinExistence type="predicted"/>
<sequence length="198" mass="20836">MTDLQSWVAPTYDRLADLLAAAAIGTWDAPSLCEKWLVRHVIAHVTMPTRLTPAQFGAEMAAAGGDFTVLSDTVAARDASLPVADLLDQLRSPRLHAWEPPGGGAVGALSHAVIHSLDVTIALDRPAVAPGEAATAILDQLTAANGTWFGVDLTDVRLEAADTDWSWGNGRLVRADSGSLVAFLSGRALPDGRRLPRG</sequence>
<accession>A0A8J3PY35</accession>
<comment type="caution">
    <text evidence="2">The sequence shown here is derived from an EMBL/GenBank/DDBJ whole genome shotgun (WGS) entry which is preliminary data.</text>
</comment>
<protein>
    <recommendedName>
        <fullName evidence="1">Mycothiol-dependent maleylpyruvate isomerase metal-binding domain-containing protein</fullName>
    </recommendedName>
</protein>
<evidence type="ECO:0000259" key="1">
    <source>
        <dbReference type="Pfam" id="PF11716"/>
    </source>
</evidence>
<dbReference type="Pfam" id="PF11716">
    <property type="entry name" value="MDMPI_N"/>
    <property type="match status" value="1"/>
</dbReference>
<dbReference type="Proteomes" id="UP000630097">
    <property type="component" value="Unassembled WGS sequence"/>
</dbReference>
<name>A0A8J3PY35_9ACTN</name>
<dbReference type="InterPro" id="IPR034660">
    <property type="entry name" value="DinB/YfiT-like"/>
</dbReference>
<dbReference type="NCBIfam" id="TIGR03083">
    <property type="entry name" value="maleylpyruvate isomerase family mycothiol-dependent enzyme"/>
    <property type="match status" value="1"/>
</dbReference>
<reference evidence="2 3" key="1">
    <citation type="submission" date="2021-01" db="EMBL/GenBank/DDBJ databases">
        <title>Whole genome shotgun sequence of Planotetraspora kaengkrachanensis NBRC 104272.</title>
        <authorList>
            <person name="Komaki H."/>
            <person name="Tamura T."/>
        </authorList>
    </citation>
    <scope>NUCLEOTIDE SEQUENCE [LARGE SCALE GENOMIC DNA]</scope>
    <source>
        <strain evidence="2 3">NBRC 104272</strain>
    </source>
</reference>